<keyword evidence="6 7" id="KW-0472">Membrane</keyword>
<feature type="transmembrane region" description="Helical" evidence="7">
    <location>
        <begin position="176"/>
        <end position="193"/>
    </location>
</feature>
<comment type="subcellular location">
    <subcellularLocation>
        <location evidence="1">Cell membrane</location>
        <topology evidence="1">Multi-pass membrane protein</topology>
    </subcellularLocation>
</comment>
<proteinExistence type="predicted"/>
<dbReference type="EMBL" id="CP060394">
    <property type="protein sequence ID" value="QNI30497.1"/>
    <property type="molecule type" value="Genomic_DNA"/>
</dbReference>
<name>A0A7G8BD77_9BACT</name>
<feature type="transmembrane region" description="Helical" evidence="7">
    <location>
        <begin position="148"/>
        <end position="170"/>
    </location>
</feature>
<dbReference type="CDD" id="cd17503">
    <property type="entry name" value="MFS_LmrB_MDR_like"/>
    <property type="match status" value="1"/>
</dbReference>
<evidence type="ECO:0000256" key="2">
    <source>
        <dbReference type="ARBA" id="ARBA00022448"/>
    </source>
</evidence>
<feature type="transmembrane region" description="Helical" evidence="7">
    <location>
        <begin position="501"/>
        <end position="519"/>
    </location>
</feature>
<keyword evidence="10" id="KW-1185">Reference proteome</keyword>
<dbReference type="Gene3D" id="1.20.1720.10">
    <property type="entry name" value="Multidrug resistance protein D"/>
    <property type="match status" value="1"/>
</dbReference>
<sequence length="533" mass="57791">MSATALALPSEHVVWRPKVNPWAIAATVSLAAFIEVLDTSVANVALPYIAGGLGASYDDSTWVLTSYLAANAIVLPISGWLAELIGRKRYFMISLTIFTVCSLLCGLAPNLPLLLLFRAVQGIGGGGLQPMAQAILNDSFPPEQRGSAFAVYGITAVLAPTVGPMLGGWITDSYSWRWIFFITLPPVLLALFLTHMLVDDPPFLQRLKRGGIRVDYIGISLLTLGVGSLQILLDKGQEDDWFGSHFITTLVITASVCLVSLVIWEWVHKEPIIDVRMFKSFNFAAANLMMFMMGFMLFSTLVLIPAFLQSLMGYTAELAGLVLSGGGIVLLVMMPIVGRLTSKIQARWLIATGWLCLAIGLFYCANQIDLFVSFKFAMWLRTAQVIGIGFLFVPITAAGYIGVPPEKGNSVSGMINFMRNIGGSIGTSVVTTMITRRAQYHQQILVGHLTPDSPAYRLALAAVGSKIAHSGLQTKDARDQAIARFYQLVQRQVGALCYMDVFWILGALCSIMFVLAFFLKKNDPGAGGQVAAG</sequence>
<evidence type="ECO:0000256" key="6">
    <source>
        <dbReference type="ARBA" id="ARBA00023136"/>
    </source>
</evidence>
<dbReference type="PRINTS" id="PR01036">
    <property type="entry name" value="TCRTETB"/>
</dbReference>
<organism evidence="9 10">
    <name type="scientific">Alloacidobacterium dinghuense</name>
    <dbReference type="NCBI Taxonomy" id="2763107"/>
    <lineage>
        <taxon>Bacteria</taxon>
        <taxon>Pseudomonadati</taxon>
        <taxon>Acidobacteriota</taxon>
        <taxon>Terriglobia</taxon>
        <taxon>Terriglobales</taxon>
        <taxon>Acidobacteriaceae</taxon>
        <taxon>Alloacidobacterium</taxon>
    </lineage>
</organism>
<dbReference type="GO" id="GO:0022857">
    <property type="term" value="F:transmembrane transporter activity"/>
    <property type="evidence" value="ECO:0007669"/>
    <property type="project" value="InterPro"/>
</dbReference>
<dbReference type="NCBIfam" id="TIGR00711">
    <property type="entry name" value="efflux_EmrB"/>
    <property type="match status" value="1"/>
</dbReference>
<dbReference type="InterPro" id="IPR036259">
    <property type="entry name" value="MFS_trans_sf"/>
</dbReference>
<evidence type="ECO:0000313" key="9">
    <source>
        <dbReference type="EMBL" id="QNI30497.1"/>
    </source>
</evidence>
<dbReference type="SUPFAM" id="SSF103473">
    <property type="entry name" value="MFS general substrate transporter"/>
    <property type="match status" value="1"/>
</dbReference>
<dbReference type="GO" id="GO:0005886">
    <property type="term" value="C:plasma membrane"/>
    <property type="evidence" value="ECO:0007669"/>
    <property type="project" value="UniProtKB-SubCell"/>
</dbReference>
<evidence type="ECO:0000313" key="10">
    <source>
        <dbReference type="Proteomes" id="UP000515312"/>
    </source>
</evidence>
<protein>
    <submittedName>
        <fullName evidence="9">DHA2 family efflux MFS transporter permease subunit</fullName>
    </submittedName>
</protein>
<dbReference type="AlphaFoldDB" id="A0A7G8BD77"/>
<dbReference type="InterPro" id="IPR011701">
    <property type="entry name" value="MFS"/>
</dbReference>
<dbReference type="InterPro" id="IPR004638">
    <property type="entry name" value="EmrB-like"/>
</dbReference>
<feature type="transmembrane region" description="Helical" evidence="7">
    <location>
        <begin position="62"/>
        <end position="82"/>
    </location>
</feature>
<evidence type="ECO:0000256" key="4">
    <source>
        <dbReference type="ARBA" id="ARBA00022692"/>
    </source>
</evidence>
<dbReference type="PANTHER" id="PTHR23501:SF174">
    <property type="entry name" value="MULTIDRUG EXPORT PROTEIN EMRB-RELATED"/>
    <property type="match status" value="1"/>
</dbReference>
<feature type="transmembrane region" description="Helical" evidence="7">
    <location>
        <begin position="288"/>
        <end position="308"/>
    </location>
</feature>
<dbReference type="InterPro" id="IPR020846">
    <property type="entry name" value="MFS_dom"/>
</dbReference>
<dbReference type="InterPro" id="IPR005829">
    <property type="entry name" value="Sugar_transporter_CS"/>
</dbReference>
<dbReference type="Pfam" id="PF07690">
    <property type="entry name" value="MFS_1"/>
    <property type="match status" value="1"/>
</dbReference>
<dbReference type="RefSeq" id="WP_186740424.1">
    <property type="nucleotide sequence ID" value="NZ_CP060394.1"/>
</dbReference>
<gene>
    <name evidence="9" type="ORF">H7849_15220</name>
</gene>
<keyword evidence="5 7" id="KW-1133">Transmembrane helix</keyword>
<feature type="transmembrane region" description="Helical" evidence="7">
    <location>
        <begin position="346"/>
        <end position="363"/>
    </location>
</feature>
<evidence type="ECO:0000256" key="3">
    <source>
        <dbReference type="ARBA" id="ARBA00022475"/>
    </source>
</evidence>
<feature type="transmembrane region" description="Helical" evidence="7">
    <location>
        <begin position="22"/>
        <end position="50"/>
    </location>
</feature>
<feature type="transmembrane region" description="Helical" evidence="7">
    <location>
        <begin position="214"/>
        <end position="233"/>
    </location>
</feature>
<dbReference type="PROSITE" id="PS50850">
    <property type="entry name" value="MFS"/>
    <property type="match status" value="1"/>
</dbReference>
<feature type="transmembrane region" description="Helical" evidence="7">
    <location>
        <begin position="245"/>
        <end position="267"/>
    </location>
</feature>
<feature type="domain" description="Major facilitator superfamily (MFS) profile" evidence="8">
    <location>
        <begin position="24"/>
        <end position="524"/>
    </location>
</feature>
<keyword evidence="4 7" id="KW-0812">Transmembrane</keyword>
<evidence type="ECO:0000256" key="1">
    <source>
        <dbReference type="ARBA" id="ARBA00004651"/>
    </source>
</evidence>
<evidence type="ECO:0000256" key="7">
    <source>
        <dbReference type="SAM" id="Phobius"/>
    </source>
</evidence>
<accession>A0A7G8BD77</accession>
<dbReference type="Proteomes" id="UP000515312">
    <property type="component" value="Chromosome"/>
</dbReference>
<evidence type="ECO:0000256" key="5">
    <source>
        <dbReference type="ARBA" id="ARBA00022989"/>
    </source>
</evidence>
<keyword evidence="2" id="KW-0813">Transport</keyword>
<feature type="transmembrane region" description="Helical" evidence="7">
    <location>
        <begin position="314"/>
        <end position="334"/>
    </location>
</feature>
<feature type="transmembrane region" description="Helical" evidence="7">
    <location>
        <begin position="383"/>
        <end position="403"/>
    </location>
</feature>
<dbReference type="Gene3D" id="1.20.1250.20">
    <property type="entry name" value="MFS general substrate transporter like domains"/>
    <property type="match status" value="1"/>
</dbReference>
<keyword evidence="3" id="KW-1003">Cell membrane</keyword>
<evidence type="ECO:0000259" key="8">
    <source>
        <dbReference type="PROSITE" id="PS50850"/>
    </source>
</evidence>
<dbReference type="PROSITE" id="PS00216">
    <property type="entry name" value="SUGAR_TRANSPORT_1"/>
    <property type="match status" value="1"/>
</dbReference>
<dbReference type="PANTHER" id="PTHR23501">
    <property type="entry name" value="MAJOR FACILITATOR SUPERFAMILY"/>
    <property type="match status" value="1"/>
</dbReference>
<dbReference type="KEGG" id="adin:H7849_15220"/>
<reference evidence="9 10" key="1">
    <citation type="submission" date="2020-08" db="EMBL/GenBank/DDBJ databases">
        <title>Edaphobacter telluris sp. nov. and Acidobacterium dinghuensis sp. nov., two acidobacteria isolated from forest soil.</title>
        <authorList>
            <person name="Fu J."/>
            <person name="Qiu L."/>
        </authorList>
    </citation>
    <scope>NUCLEOTIDE SEQUENCE [LARGE SCALE GENOMIC DNA]</scope>
    <source>
        <strain evidence="9">4Y35</strain>
    </source>
</reference>
<feature type="transmembrane region" description="Helical" evidence="7">
    <location>
        <begin position="89"/>
        <end position="109"/>
    </location>
</feature>